<dbReference type="EMBL" id="MLJW01000129">
    <property type="protein sequence ID" value="OIQ97704.1"/>
    <property type="molecule type" value="Genomic_DNA"/>
</dbReference>
<feature type="transmembrane region" description="Helical" evidence="3">
    <location>
        <begin position="66"/>
        <end position="82"/>
    </location>
</feature>
<evidence type="ECO:0000256" key="3">
    <source>
        <dbReference type="SAM" id="Phobius"/>
    </source>
</evidence>
<dbReference type="PROSITE" id="PS50109">
    <property type="entry name" value="HIS_KIN"/>
    <property type="match status" value="1"/>
</dbReference>
<dbReference type="InterPro" id="IPR000700">
    <property type="entry name" value="PAS-assoc_C"/>
</dbReference>
<feature type="domain" description="Histidine kinase" evidence="4">
    <location>
        <begin position="394"/>
        <end position="625"/>
    </location>
</feature>
<feature type="transmembrane region" description="Helical" evidence="3">
    <location>
        <begin position="103"/>
        <end position="123"/>
    </location>
</feature>
<dbReference type="Gene3D" id="1.10.287.130">
    <property type="match status" value="1"/>
</dbReference>
<evidence type="ECO:0000256" key="2">
    <source>
        <dbReference type="SAM" id="Coils"/>
    </source>
</evidence>
<keyword evidence="2" id="KW-0175">Coiled coil</keyword>
<dbReference type="InterPro" id="IPR035965">
    <property type="entry name" value="PAS-like_dom_sf"/>
</dbReference>
<organism evidence="6">
    <name type="scientific">mine drainage metagenome</name>
    <dbReference type="NCBI Taxonomy" id="410659"/>
    <lineage>
        <taxon>unclassified sequences</taxon>
        <taxon>metagenomes</taxon>
        <taxon>ecological metagenomes</taxon>
    </lineage>
</organism>
<protein>
    <submittedName>
        <fullName evidence="6">Sporulation kinase A</fullName>
        <ecNumber evidence="6">2.7.13.3</ecNumber>
    </submittedName>
</protein>
<dbReference type="InterPro" id="IPR036890">
    <property type="entry name" value="HATPase_C_sf"/>
</dbReference>
<dbReference type="InterPro" id="IPR003594">
    <property type="entry name" value="HATPase_dom"/>
</dbReference>
<dbReference type="PANTHER" id="PTHR43065:SF47">
    <property type="match status" value="1"/>
</dbReference>
<feature type="domain" description="PAC" evidence="5">
    <location>
        <begin position="300"/>
        <end position="353"/>
    </location>
</feature>
<dbReference type="NCBIfam" id="TIGR00229">
    <property type="entry name" value="sensory_box"/>
    <property type="match status" value="1"/>
</dbReference>
<evidence type="ECO:0000259" key="4">
    <source>
        <dbReference type="PROSITE" id="PS50109"/>
    </source>
</evidence>
<keyword evidence="6" id="KW-0808">Transferase</keyword>
<dbReference type="AlphaFoldDB" id="A0A1J5RN81"/>
<reference evidence="6" key="1">
    <citation type="submission" date="2016-10" db="EMBL/GenBank/DDBJ databases">
        <title>Sequence of Gallionella enrichment culture.</title>
        <authorList>
            <person name="Poehlein A."/>
            <person name="Muehling M."/>
            <person name="Daniel R."/>
        </authorList>
    </citation>
    <scope>NUCLEOTIDE SEQUENCE</scope>
</reference>
<dbReference type="InterPro" id="IPR000014">
    <property type="entry name" value="PAS"/>
</dbReference>
<dbReference type="GO" id="GO:0000155">
    <property type="term" value="F:phosphorelay sensor kinase activity"/>
    <property type="evidence" value="ECO:0007669"/>
    <property type="project" value="InterPro"/>
</dbReference>
<dbReference type="Gene3D" id="3.30.565.10">
    <property type="entry name" value="Histidine kinase-like ATPase, C-terminal domain"/>
    <property type="match status" value="1"/>
</dbReference>
<dbReference type="Pfam" id="PF02518">
    <property type="entry name" value="HATPase_c"/>
    <property type="match status" value="1"/>
</dbReference>
<dbReference type="EC" id="2.7.13.3" evidence="6"/>
<dbReference type="SUPFAM" id="SSF55785">
    <property type="entry name" value="PYP-like sensor domain (PAS domain)"/>
    <property type="match status" value="1"/>
</dbReference>
<feature type="coiled-coil region" evidence="2">
    <location>
        <begin position="355"/>
        <end position="382"/>
    </location>
</feature>
<feature type="transmembrane region" description="Helical" evidence="3">
    <location>
        <begin position="37"/>
        <end position="54"/>
    </location>
</feature>
<evidence type="ECO:0000259" key="5">
    <source>
        <dbReference type="PROSITE" id="PS50113"/>
    </source>
</evidence>
<dbReference type="InterPro" id="IPR005467">
    <property type="entry name" value="His_kinase_dom"/>
</dbReference>
<feature type="transmembrane region" description="Helical" evidence="3">
    <location>
        <begin position="178"/>
        <end position="200"/>
    </location>
</feature>
<evidence type="ECO:0000256" key="1">
    <source>
        <dbReference type="ARBA" id="ARBA00022553"/>
    </source>
</evidence>
<keyword evidence="3" id="KW-1133">Transmembrane helix</keyword>
<dbReference type="PRINTS" id="PR00344">
    <property type="entry name" value="BCTRLSENSOR"/>
</dbReference>
<gene>
    <name evidence="6" type="primary">kinA_2</name>
    <name evidence="6" type="ORF">GALL_203250</name>
</gene>
<accession>A0A1J5RN81</accession>
<keyword evidence="3" id="KW-0812">Transmembrane</keyword>
<dbReference type="SUPFAM" id="SSF55874">
    <property type="entry name" value="ATPase domain of HSP90 chaperone/DNA topoisomerase II/histidine kinase"/>
    <property type="match status" value="1"/>
</dbReference>
<dbReference type="InterPro" id="IPR003661">
    <property type="entry name" value="HisK_dim/P_dom"/>
</dbReference>
<keyword evidence="3" id="KW-0472">Membrane</keyword>
<dbReference type="SMART" id="SM00387">
    <property type="entry name" value="HATPase_c"/>
    <property type="match status" value="1"/>
</dbReference>
<proteinExistence type="predicted"/>
<dbReference type="CDD" id="cd00082">
    <property type="entry name" value="HisKA"/>
    <property type="match status" value="1"/>
</dbReference>
<comment type="caution">
    <text evidence="6">The sequence shown here is derived from an EMBL/GenBank/DDBJ whole genome shotgun (WGS) entry which is preliminary data.</text>
</comment>
<feature type="transmembrane region" description="Helical" evidence="3">
    <location>
        <begin position="129"/>
        <end position="148"/>
    </location>
</feature>
<keyword evidence="6" id="KW-0418">Kinase</keyword>
<sequence>MTMSAGNEMVDVRPAEAASDIEAEAQRQKTALLYRNAHVALAVTIAIASLLAYVDATLHTAAGATFVWWSVVVATAVGRYELARRFRAGERDVAAAPMWRQRYLFATALLAAAWGAGSALLLWNAPDRALLFTGLVLGGMVAGAVPILGPVPAAFRTFALLVCLPTSARILLQADSPLHWAFGFMTVVFLVAMLASARFLHQTIDAAIRLGLEKERLAVNLAESEARYRIVSAMSSDLIYSCSRKQEGDFRIDWLAGSCEQLFGLSADRLQAEDLWRCSVADDEMPFGQHLAALVPGQPDECELLVRHTDGSVRYMRAISKLLRPATGAERYRLYGSFQDITERKRAEIQLGLRTQDLSRSNEELKLTLESLQQAQKHLVESEKMAALGGLVAGVAHEINTPVGVGVTAASTLEDETRRLTALYRQGQMKKADLEQYLAVAEQSSRMILNNLGRAAGLINSFKQVAVDQSSESRRRFKVRAYLEDILTSLRPALKKTGVSYAIDCAEEIEIDSYPGMFSQIITNLVMNALTHAHDERPGGMVRIVVRKPDDRLELEFSDDGKGMSSEVLAKIFDPFFTTKRGVGGSGLGLHTVYNLITQTLKGSIGCRSQPGQGTTFAIQWPLAEPPEPSAPTVAPRLF</sequence>
<keyword evidence="1" id="KW-0597">Phosphoprotein</keyword>
<dbReference type="InterPro" id="IPR004358">
    <property type="entry name" value="Sig_transdc_His_kin-like_C"/>
</dbReference>
<dbReference type="PROSITE" id="PS50113">
    <property type="entry name" value="PAC"/>
    <property type="match status" value="1"/>
</dbReference>
<evidence type="ECO:0000313" key="6">
    <source>
        <dbReference type="EMBL" id="OIQ97704.1"/>
    </source>
</evidence>
<dbReference type="PANTHER" id="PTHR43065">
    <property type="entry name" value="SENSOR HISTIDINE KINASE"/>
    <property type="match status" value="1"/>
</dbReference>
<name>A0A1J5RN81_9ZZZZ</name>
<dbReference type="Gene3D" id="3.30.450.20">
    <property type="entry name" value="PAS domain"/>
    <property type="match status" value="1"/>
</dbReference>